<name>A0ABP6SD73_9ACTN</name>
<evidence type="ECO:0000313" key="1">
    <source>
        <dbReference type="EMBL" id="GAA3373632.1"/>
    </source>
</evidence>
<comment type="caution">
    <text evidence="1">The sequence shown here is derived from an EMBL/GenBank/DDBJ whole genome shotgun (WGS) entry which is preliminary data.</text>
</comment>
<proteinExistence type="predicted"/>
<dbReference type="Gene3D" id="3.30.160.250">
    <property type="match status" value="1"/>
</dbReference>
<dbReference type="SUPFAM" id="SSF143100">
    <property type="entry name" value="TTHA1013/TTHA0281-like"/>
    <property type="match status" value="1"/>
</dbReference>
<keyword evidence="2" id="KW-1185">Reference proteome</keyword>
<evidence type="ECO:0008006" key="3">
    <source>
        <dbReference type="Google" id="ProtNLM"/>
    </source>
</evidence>
<organism evidence="1 2">
    <name type="scientific">Streptomyces sannanensis</name>
    <dbReference type="NCBI Taxonomy" id="285536"/>
    <lineage>
        <taxon>Bacteria</taxon>
        <taxon>Bacillati</taxon>
        <taxon>Actinomycetota</taxon>
        <taxon>Actinomycetes</taxon>
        <taxon>Kitasatosporales</taxon>
        <taxon>Streptomycetaceae</taxon>
        <taxon>Streptomyces</taxon>
    </lineage>
</organism>
<dbReference type="RefSeq" id="WP_345038437.1">
    <property type="nucleotide sequence ID" value="NZ_BAAAYL010000001.1"/>
</dbReference>
<dbReference type="Proteomes" id="UP001499990">
    <property type="component" value="Unassembled WGS sequence"/>
</dbReference>
<accession>A0ABP6SD73</accession>
<gene>
    <name evidence="1" type="ORF">GCM10020367_34340</name>
</gene>
<evidence type="ECO:0000313" key="2">
    <source>
        <dbReference type="Proteomes" id="UP001499990"/>
    </source>
</evidence>
<dbReference type="InterPro" id="IPR035069">
    <property type="entry name" value="TTHA1013/TTHA0281-like"/>
</dbReference>
<sequence length="80" mass="8698">MPDQRVTFHIVYTPDEGGYNALEPVTGTTSWGKDLAEAKAMITEALELYLAEVSREDAEVIAARQADAWSGDVDVRVNAA</sequence>
<dbReference type="EMBL" id="BAAAYL010000001">
    <property type="protein sequence ID" value="GAA3373632.1"/>
    <property type="molecule type" value="Genomic_DNA"/>
</dbReference>
<reference evidence="2" key="1">
    <citation type="journal article" date="2019" name="Int. J. Syst. Evol. Microbiol.">
        <title>The Global Catalogue of Microorganisms (GCM) 10K type strain sequencing project: providing services to taxonomists for standard genome sequencing and annotation.</title>
        <authorList>
            <consortium name="The Broad Institute Genomics Platform"/>
            <consortium name="The Broad Institute Genome Sequencing Center for Infectious Disease"/>
            <person name="Wu L."/>
            <person name="Ma J."/>
        </authorList>
    </citation>
    <scope>NUCLEOTIDE SEQUENCE [LARGE SCALE GENOMIC DNA]</scope>
    <source>
        <strain evidence="2">JCM 9651</strain>
    </source>
</reference>
<protein>
    <recommendedName>
        <fullName evidence="3">Type II toxin-antitoxin system HicB family antitoxin</fullName>
    </recommendedName>
</protein>